<dbReference type="InterPro" id="IPR058923">
    <property type="entry name" value="RCC1-like_dom"/>
</dbReference>
<sequence>MESVASTSSAPDRPRPRLPWFEPSQAMTARIVRALHHHLRLLHRSDSSFFVLGATGNVYIVSLSSTPSCTCPDLITPCKHVLFVYIRALGVSLDDVCLWRRTLRPCQLNRLLTAPVMAESLAEISLRRVFHQQFFQVKERTSCVPIVDIEDGAACPVCLDDLKKDDRVVACTTCRNLVHDDCFSSQRRSSFHQSHTDKFDPLRTPKSEFLLFPCFRGRSFVLGYAMEDSGTGTRPSSGKVSAKVVAIAAGEAHTLALTGDGRVYSWGRGMFGRLGTGTEADEILPVRVKLGSEEVNLKVVAIAAGSYHSLALADDGSVWSWGYNIYGQLGFDGGNSAIPCLLKQFLELESPDSSTDESGSKNKRSKTICDVKAGGLVSLAIDDLGALWIWGNCPKPNGEDEVGLSYVSSFTPSPVSELHGHTVVKVACGNEHVVALVSVGATYNKDEDLVCYSWGNNSHGQLGLGDRDGRARPQLIETFNEASPWAVYEVACGAFHTALLSRRKGPSDTLESVCWTFGIGENGQLGHGTTQNELLPKPVKELPQSVSLISVACGLFHTSVVSSAGDVWSWGMERGLGLCPDASFTGTDTGDAISPLSIFCNGSQSPKFLDPVQVACGAAHTIIVAHNGYKLWSWGRGRSGVLGNGKTVNCYTPTVVSWPPPGEDFIQEEIETKSTEDKVEEDSTEEVTEENKKLLMAMEEIKVLLEKLSVMERYASFLHGSIFGKPFQEGDIPLSLRNSGTFDIAKEWESLFESIDRKDLLRMEAVYQHMLATIKDKIMKKRVQELVNEFLQSSTSKN</sequence>
<evidence type="ECO:0000256" key="2">
    <source>
        <dbReference type="PROSITE-ProRule" id="PRU00235"/>
    </source>
</evidence>
<dbReference type="Pfam" id="PF13540">
    <property type="entry name" value="RCC1_2"/>
    <property type="match status" value="1"/>
</dbReference>
<name>A0AAV6MPH8_9ROSI</name>
<dbReference type="AlphaFoldDB" id="A0AAV6MPH8"/>
<feature type="repeat" description="RCC1" evidence="2">
    <location>
        <begin position="217"/>
        <end position="260"/>
    </location>
</feature>
<feature type="repeat" description="RCC1" evidence="2">
    <location>
        <begin position="512"/>
        <end position="564"/>
    </location>
</feature>
<feature type="repeat" description="RCC1" evidence="2">
    <location>
        <begin position="261"/>
        <end position="315"/>
    </location>
</feature>
<keyword evidence="6" id="KW-1185">Reference proteome</keyword>
<feature type="repeat" description="RCC1" evidence="2">
    <location>
        <begin position="565"/>
        <end position="627"/>
    </location>
</feature>
<keyword evidence="3" id="KW-0479">Metal-binding</keyword>
<dbReference type="InterPro" id="IPR007527">
    <property type="entry name" value="Znf_SWIM"/>
</dbReference>
<feature type="domain" description="SWIM-type" evidence="4">
    <location>
        <begin position="59"/>
        <end position="89"/>
    </location>
</feature>
<dbReference type="PROSITE" id="PS50012">
    <property type="entry name" value="RCC1_3"/>
    <property type="match status" value="7"/>
</dbReference>
<protein>
    <submittedName>
        <fullName evidence="5">Ultraviolet-B receptor UVR8</fullName>
    </submittedName>
</protein>
<feature type="repeat" description="RCC1" evidence="2">
    <location>
        <begin position="449"/>
        <end position="503"/>
    </location>
</feature>
<evidence type="ECO:0000313" key="6">
    <source>
        <dbReference type="Proteomes" id="UP000685013"/>
    </source>
</evidence>
<feature type="repeat" description="RCC1" evidence="2">
    <location>
        <begin position="385"/>
        <end position="439"/>
    </location>
</feature>
<organism evidence="5 6">
    <name type="scientific">Cucurbita argyrosperma subsp. sororia</name>
    <dbReference type="NCBI Taxonomy" id="37648"/>
    <lineage>
        <taxon>Eukaryota</taxon>
        <taxon>Viridiplantae</taxon>
        <taxon>Streptophyta</taxon>
        <taxon>Embryophyta</taxon>
        <taxon>Tracheophyta</taxon>
        <taxon>Spermatophyta</taxon>
        <taxon>Magnoliopsida</taxon>
        <taxon>eudicotyledons</taxon>
        <taxon>Gunneridae</taxon>
        <taxon>Pentapetalae</taxon>
        <taxon>rosids</taxon>
        <taxon>fabids</taxon>
        <taxon>Cucurbitales</taxon>
        <taxon>Cucurbitaceae</taxon>
        <taxon>Cucurbiteae</taxon>
        <taxon>Cucurbita</taxon>
    </lineage>
</organism>
<dbReference type="Pfam" id="PF25390">
    <property type="entry name" value="WD40_RLD"/>
    <property type="match status" value="1"/>
</dbReference>
<proteinExistence type="predicted"/>
<dbReference type="GO" id="GO:0008270">
    <property type="term" value="F:zinc ion binding"/>
    <property type="evidence" value="ECO:0007669"/>
    <property type="project" value="UniProtKB-KW"/>
</dbReference>
<accession>A0AAV6MPH8</accession>
<keyword evidence="3" id="KW-0862">Zinc</keyword>
<evidence type="ECO:0000313" key="5">
    <source>
        <dbReference type="EMBL" id="KAG6585384.1"/>
    </source>
</evidence>
<dbReference type="PROSITE" id="PS50966">
    <property type="entry name" value="ZF_SWIM"/>
    <property type="match status" value="1"/>
</dbReference>
<reference evidence="5 6" key="1">
    <citation type="journal article" date="2021" name="Hortic Res">
        <title>The domestication of Cucurbita argyrosperma as revealed by the genome of its wild relative.</title>
        <authorList>
            <person name="Barrera-Redondo J."/>
            <person name="Sanchez-de la Vega G."/>
            <person name="Aguirre-Liguori J.A."/>
            <person name="Castellanos-Morales G."/>
            <person name="Gutierrez-Guerrero Y.T."/>
            <person name="Aguirre-Dugua X."/>
            <person name="Aguirre-Planter E."/>
            <person name="Tenaillon M.I."/>
            <person name="Lira-Saade R."/>
            <person name="Eguiarte L.E."/>
        </authorList>
    </citation>
    <scope>NUCLEOTIDE SEQUENCE [LARGE SCALE GENOMIC DNA]</scope>
    <source>
        <strain evidence="5">JBR-2021</strain>
    </source>
</reference>
<dbReference type="InterPro" id="IPR000408">
    <property type="entry name" value="Reg_chr_condens"/>
</dbReference>
<dbReference type="EMBL" id="JAGKQH010000012">
    <property type="protein sequence ID" value="KAG6585384.1"/>
    <property type="molecule type" value="Genomic_DNA"/>
</dbReference>
<dbReference type="InterPro" id="IPR051210">
    <property type="entry name" value="Ub_ligase/GEF_domain"/>
</dbReference>
<evidence type="ECO:0000256" key="1">
    <source>
        <dbReference type="ARBA" id="ARBA00022737"/>
    </source>
</evidence>
<dbReference type="PANTHER" id="PTHR22870">
    <property type="entry name" value="REGULATOR OF CHROMOSOME CONDENSATION"/>
    <property type="match status" value="1"/>
</dbReference>
<dbReference type="Proteomes" id="UP000685013">
    <property type="component" value="Chromosome 12"/>
</dbReference>
<keyword evidence="1" id="KW-0677">Repeat</keyword>
<evidence type="ECO:0000256" key="3">
    <source>
        <dbReference type="PROSITE-ProRule" id="PRU00325"/>
    </source>
</evidence>
<keyword evidence="3" id="KW-0863">Zinc-finger</keyword>
<feature type="repeat" description="RCC1" evidence="2">
    <location>
        <begin position="316"/>
        <end position="384"/>
    </location>
</feature>
<evidence type="ECO:0000259" key="4">
    <source>
        <dbReference type="PROSITE" id="PS50966"/>
    </source>
</evidence>
<feature type="non-terminal residue" evidence="5">
    <location>
        <position position="1"/>
    </location>
</feature>
<comment type="caution">
    <text evidence="5">The sequence shown here is derived from an EMBL/GenBank/DDBJ whole genome shotgun (WGS) entry which is preliminary data.</text>
</comment>
<gene>
    <name evidence="5" type="primary">UVR8</name>
    <name evidence="5" type="ORF">SDJN03_18117</name>
</gene>
<dbReference type="PANTHER" id="PTHR22870:SF155">
    <property type="entry name" value="E3 UBIQUITIN-PROTEIN LIGASE HERC1-RELATED"/>
    <property type="match status" value="1"/>
</dbReference>
<keyword evidence="5" id="KW-0675">Receptor</keyword>
<dbReference type="PROSITE" id="PS00626">
    <property type="entry name" value="RCC1_2"/>
    <property type="match status" value="2"/>
</dbReference>